<evidence type="ECO:0000256" key="1">
    <source>
        <dbReference type="SAM" id="MobiDB-lite"/>
    </source>
</evidence>
<evidence type="ECO:0000313" key="3">
    <source>
        <dbReference type="Proteomes" id="UP000308092"/>
    </source>
</evidence>
<keyword evidence="3" id="KW-1185">Reference proteome</keyword>
<dbReference type="EMBL" id="SOSA01000247">
    <property type="protein sequence ID" value="THC93737.1"/>
    <property type="molecule type" value="Genomic_DNA"/>
</dbReference>
<reference evidence="2 3" key="1">
    <citation type="submission" date="2019-03" db="EMBL/GenBank/DDBJ databases">
        <title>The genome sequence of a newly discovered highly antifungal drug resistant Aspergillus species, Aspergillus tanneri NIH 1004.</title>
        <authorList>
            <person name="Mounaud S."/>
            <person name="Singh I."/>
            <person name="Joardar V."/>
            <person name="Pakala S."/>
            <person name="Pakala S."/>
            <person name="Venepally P."/>
            <person name="Hoover J."/>
            <person name="Nierman W."/>
            <person name="Chung J."/>
            <person name="Losada L."/>
        </authorList>
    </citation>
    <scope>NUCLEOTIDE SEQUENCE [LARGE SCALE GENOMIC DNA]</scope>
    <source>
        <strain evidence="2 3">NIH1004</strain>
    </source>
</reference>
<comment type="caution">
    <text evidence="2">The sequence shown here is derived from an EMBL/GenBank/DDBJ whole genome shotgun (WGS) entry which is preliminary data.</text>
</comment>
<proteinExistence type="predicted"/>
<dbReference type="AlphaFoldDB" id="A0A4S3JGV5"/>
<feature type="compositionally biased region" description="Basic and acidic residues" evidence="1">
    <location>
        <begin position="16"/>
        <end position="33"/>
    </location>
</feature>
<dbReference type="Proteomes" id="UP000308092">
    <property type="component" value="Unassembled WGS sequence"/>
</dbReference>
<name>A0A4S3JGV5_9EURO</name>
<protein>
    <submittedName>
        <fullName evidence="2">Uncharacterized protein</fullName>
    </submittedName>
</protein>
<gene>
    <name evidence="2" type="ORF">EYZ11_006777</name>
</gene>
<evidence type="ECO:0000313" key="2">
    <source>
        <dbReference type="EMBL" id="THC93737.1"/>
    </source>
</evidence>
<sequence length="72" mass="8263">MPDHHELKGISVGQGPRHELSEMHEEVHQDVSNEVKTGFTLNDQRDMQRMGKKQEMRVSLVYNLCNTGMIAN</sequence>
<dbReference type="VEuPathDB" id="FungiDB:EYZ11_006777"/>
<organism evidence="2 3">
    <name type="scientific">Aspergillus tanneri</name>
    <dbReference type="NCBI Taxonomy" id="1220188"/>
    <lineage>
        <taxon>Eukaryota</taxon>
        <taxon>Fungi</taxon>
        <taxon>Dikarya</taxon>
        <taxon>Ascomycota</taxon>
        <taxon>Pezizomycotina</taxon>
        <taxon>Eurotiomycetes</taxon>
        <taxon>Eurotiomycetidae</taxon>
        <taxon>Eurotiales</taxon>
        <taxon>Aspergillaceae</taxon>
        <taxon>Aspergillus</taxon>
        <taxon>Aspergillus subgen. Circumdati</taxon>
    </lineage>
</organism>
<accession>A0A4S3JGV5</accession>
<feature type="region of interest" description="Disordered" evidence="1">
    <location>
        <begin position="1"/>
        <end position="40"/>
    </location>
</feature>